<dbReference type="EMBL" id="JAGKQM010000009">
    <property type="protein sequence ID" value="KAH0910098.1"/>
    <property type="molecule type" value="Genomic_DNA"/>
</dbReference>
<protein>
    <submittedName>
        <fullName evidence="1">Uncharacterized protein</fullName>
    </submittedName>
</protein>
<evidence type="ECO:0000313" key="1">
    <source>
        <dbReference type="EMBL" id="KAH0910098.1"/>
    </source>
</evidence>
<organism evidence="1 2">
    <name type="scientific">Brassica napus</name>
    <name type="common">Rape</name>
    <dbReference type="NCBI Taxonomy" id="3708"/>
    <lineage>
        <taxon>Eukaryota</taxon>
        <taxon>Viridiplantae</taxon>
        <taxon>Streptophyta</taxon>
        <taxon>Embryophyta</taxon>
        <taxon>Tracheophyta</taxon>
        <taxon>Spermatophyta</taxon>
        <taxon>Magnoliopsida</taxon>
        <taxon>eudicotyledons</taxon>
        <taxon>Gunneridae</taxon>
        <taxon>Pentapetalae</taxon>
        <taxon>rosids</taxon>
        <taxon>malvids</taxon>
        <taxon>Brassicales</taxon>
        <taxon>Brassicaceae</taxon>
        <taxon>Brassiceae</taxon>
        <taxon>Brassica</taxon>
    </lineage>
</organism>
<evidence type="ECO:0000313" key="2">
    <source>
        <dbReference type="Proteomes" id="UP000824890"/>
    </source>
</evidence>
<sequence length="97" mass="11131">MLWNATALSSALTSPLGCALYSLMNVAEIHKSRSVQRLIYLFHMLLFELLQKVLESKRLVIQLKARIMMTTWQVGKVCLMLLNVSLKVLQHIPLYES</sequence>
<proteinExistence type="predicted"/>
<reference evidence="1 2" key="1">
    <citation type="submission" date="2021-05" db="EMBL/GenBank/DDBJ databases">
        <title>Genome Assembly of Synthetic Allotetraploid Brassica napus Reveals Homoeologous Exchanges between Subgenomes.</title>
        <authorList>
            <person name="Davis J.T."/>
        </authorList>
    </citation>
    <scope>NUCLEOTIDE SEQUENCE [LARGE SCALE GENOMIC DNA]</scope>
    <source>
        <strain evidence="2">cv. Da-Ae</strain>
        <tissue evidence="1">Seedling</tissue>
    </source>
</reference>
<accession>A0ABQ8BZE4</accession>
<comment type="caution">
    <text evidence="1">The sequence shown here is derived from an EMBL/GenBank/DDBJ whole genome shotgun (WGS) entry which is preliminary data.</text>
</comment>
<name>A0ABQ8BZE4_BRANA</name>
<gene>
    <name evidence="1" type="ORF">HID58_033419</name>
</gene>
<keyword evidence="2" id="KW-1185">Reference proteome</keyword>
<dbReference type="Proteomes" id="UP000824890">
    <property type="component" value="Unassembled WGS sequence"/>
</dbReference>